<dbReference type="EMBL" id="RBKT01000001">
    <property type="protein sequence ID" value="RKR88068.1"/>
    <property type="molecule type" value="Genomic_DNA"/>
</dbReference>
<dbReference type="InterPro" id="IPR050248">
    <property type="entry name" value="Polysacc_deacetylase_ArnD"/>
</dbReference>
<organism evidence="3 4">
    <name type="scientific">Micromonospora pisi</name>
    <dbReference type="NCBI Taxonomy" id="589240"/>
    <lineage>
        <taxon>Bacteria</taxon>
        <taxon>Bacillati</taxon>
        <taxon>Actinomycetota</taxon>
        <taxon>Actinomycetes</taxon>
        <taxon>Micromonosporales</taxon>
        <taxon>Micromonosporaceae</taxon>
        <taxon>Micromonospora</taxon>
    </lineage>
</organism>
<evidence type="ECO:0000259" key="2">
    <source>
        <dbReference type="PROSITE" id="PS51677"/>
    </source>
</evidence>
<gene>
    <name evidence="3" type="ORF">BDK92_2373</name>
</gene>
<dbReference type="GO" id="GO:0005975">
    <property type="term" value="P:carbohydrate metabolic process"/>
    <property type="evidence" value="ECO:0007669"/>
    <property type="project" value="InterPro"/>
</dbReference>
<dbReference type="InterPro" id="IPR002509">
    <property type="entry name" value="NODB_dom"/>
</dbReference>
<dbReference type="Pfam" id="PF01522">
    <property type="entry name" value="Polysacc_deac_1"/>
    <property type="match status" value="1"/>
</dbReference>
<keyword evidence="4" id="KW-1185">Reference proteome</keyword>
<dbReference type="GO" id="GO:0016810">
    <property type="term" value="F:hydrolase activity, acting on carbon-nitrogen (but not peptide) bonds"/>
    <property type="evidence" value="ECO:0007669"/>
    <property type="project" value="InterPro"/>
</dbReference>
<dbReference type="PANTHER" id="PTHR10587:SF134">
    <property type="entry name" value="SECRETED PROTEIN"/>
    <property type="match status" value="1"/>
</dbReference>
<evidence type="ECO:0000256" key="1">
    <source>
        <dbReference type="SAM" id="MobiDB-lite"/>
    </source>
</evidence>
<protein>
    <submittedName>
        <fullName evidence="3">Peptidoglycan/xylan/chitin deacetylase (PgdA/CDA1 family)</fullName>
    </submittedName>
</protein>
<evidence type="ECO:0000313" key="4">
    <source>
        <dbReference type="Proteomes" id="UP000277671"/>
    </source>
</evidence>
<dbReference type="InterPro" id="IPR011330">
    <property type="entry name" value="Glyco_hydro/deAcase_b/a-brl"/>
</dbReference>
<reference evidence="3 4" key="1">
    <citation type="submission" date="2018-10" db="EMBL/GenBank/DDBJ databases">
        <title>Sequencing the genomes of 1000 actinobacteria strains.</title>
        <authorList>
            <person name="Klenk H.-P."/>
        </authorList>
    </citation>
    <scope>NUCLEOTIDE SEQUENCE [LARGE SCALE GENOMIC DNA]</scope>
    <source>
        <strain evidence="3 4">DSM 45175</strain>
    </source>
</reference>
<dbReference type="PANTHER" id="PTHR10587">
    <property type="entry name" value="GLYCOSYL TRANSFERASE-RELATED"/>
    <property type="match status" value="1"/>
</dbReference>
<dbReference type="Gene3D" id="3.20.20.370">
    <property type="entry name" value="Glycoside hydrolase/deacetylase"/>
    <property type="match status" value="1"/>
</dbReference>
<feature type="domain" description="NodB homology" evidence="2">
    <location>
        <begin position="126"/>
        <end position="327"/>
    </location>
</feature>
<name>A0A495JHL9_9ACTN</name>
<dbReference type="Proteomes" id="UP000277671">
    <property type="component" value="Unassembled WGS sequence"/>
</dbReference>
<dbReference type="SUPFAM" id="SSF88713">
    <property type="entry name" value="Glycoside hydrolase/deacetylase"/>
    <property type="match status" value="1"/>
</dbReference>
<comment type="caution">
    <text evidence="3">The sequence shown here is derived from an EMBL/GenBank/DDBJ whole genome shotgun (WGS) entry which is preliminary data.</text>
</comment>
<accession>A0A495JHL9</accession>
<dbReference type="PROSITE" id="PS51677">
    <property type="entry name" value="NODB"/>
    <property type="match status" value="1"/>
</dbReference>
<proteinExistence type="predicted"/>
<dbReference type="AlphaFoldDB" id="A0A495JHL9"/>
<evidence type="ECO:0000313" key="3">
    <source>
        <dbReference type="EMBL" id="RKR88068.1"/>
    </source>
</evidence>
<sequence>MISDVSRARSRLLIGALVAAAVLGTTTSAIALGVALSPPGRGSVSADAPSEVSHPPGPAGTPTPVASSPNGTGTTEPGRPATTEPGRTSPTPSAGSGGTPPDRGVPGATRAGTRPPVVDHGPRTGNRVALTFDADMTDSMLYSLRTGRVKSYANLRIVELLEREQLPATFFLTGKWVERYPELTRRLAGNPRFELANHTYGHLAFTGNCYDLPRVPSRNMTEDVAKTFRVIEPYGGRQTRYFRFPGLCHDGEALAALAPLGVTVVDGDVVSGDPFATAWQPIVRAVLDQVRPGSVVIMHVTEANAAMTDEALPHILAGLRERGLVPATLSEVLAES</sequence>
<feature type="compositionally biased region" description="Low complexity" evidence="1">
    <location>
        <begin position="85"/>
        <end position="94"/>
    </location>
</feature>
<feature type="region of interest" description="Disordered" evidence="1">
    <location>
        <begin position="38"/>
        <end position="125"/>
    </location>
</feature>